<feature type="region of interest" description="Disordered" evidence="1">
    <location>
        <begin position="1058"/>
        <end position="1134"/>
    </location>
</feature>
<feature type="compositionally biased region" description="Low complexity" evidence="1">
    <location>
        <begin position="191"/>
        <end position="212"/>
    </location>
</feature>
<dbReference type="VEuPathDB" id="TriTrypDB:LtaPh_0408000"/>
<feature type="compositionally biased region" description="Low complexity" evidence="1">
    <location>
        <begin position="1081"/>
        <end position="1090"/>
    </location>
</feature>
<evidence type="ECO:0000313" key="3">
    <source>
        <dbReference type="Proteomes" id="UP000419144"/>
    </source>
</evidence>
<feature type="region of interest" description="Disordered" evidence="1">
    <location>
        <begin position="1287"/>
        <end position="1330"/>
    </location>
</feature>
<feature type="region of interest" description="Disordered" evidence="1">
    <location>
        <begin position="1"/>
        <end position="318"/>
    </location>
</feature>
<feature type="region of interest" description="Disordered" evidence="1">
    <location>
        <begin position="470"/>
        <end position="508"/>
    </location>
</feature>
<feature type="compositionally biased region" description="Polar residues" evidence="1">
    <location>
        <begin position="177"/>
        <end position="187"/>
    </location>
</feature>
<protein>
    <submittedName>
        <fullName evidence="2">Uncharacterized protein</fullName>
    </submittedName>
</protein>
<feature type="compositionally biased region" description="Basic residues" evidence="1">
    <location>
        <begin position="21"/>
        <end position="30"/>
    </location>
</feature>
<feature type="compositionally biased region" description="Polar residues" evidence="1">
    <location>
        <begin position="1287"/>
        <end position="1296"/>
    </location>
</feature>
<dbReference type="Proteomes" id="UP000419144">
    <property type="component" value="Unassembled WGS sequence"/>
</dbReference>
<accession>A0A640KDV1</accession>
<feature type="compositionally biased region" description="Low complexity" evidence="1">
    <location>
        <begin position="284"/>
        <end position="302"/>
    </location>
</feature>
<comment type="caution">
    <text evidence="2">The sequence shown here is derived from an EMBL/GenBank/DDBJ whole genome shotgun (WGS) entry which is preliminary data.</text>
</comment>
<feature type="compositionally biased region" description="Low complexity" evidence="1">
    <location>
        <begin position="257"/>
        <end position="268"/>
    </location>
</feature>
<feature type="compositionally biased region" description="Basic and acidic residues" evidence="1">
    <location>
        <begin position="1120"/>
        <end position="1133"/>
    </location>
</feature>
<feature type="region of interest" description="Disordered" evidence="1">
    <location>
        <begin position="646"/>
        <end position="689"/>
    </location>
</feature>
<keyword evidence="3" id="KW-1185">Reference proteome</keyword>
<feature type="compositionally biased region" description="Low complexity" evidence="1">
    <location>
        <begin position="879"/>
        <end position="896"/>
    </location>
</feature>
<reference evidence="2" key="1">
    <citation type="submission" date="2019-11" db="EMBL/GenBank/DDBJ databases">
        <title>Leishmania tarentolae CDS.</title>
        <authorList>
            <person name="Goto Y."/>
            <person name="Yamagishi J."/>
        </authorList>
    </citation>
    <scope>NUCLEOTIDE SEQUENCE [LARGE SCALE GENOMIC DNA]</scope>
    <source>
        <strain evidence="2">Parrot Tar II</strain>
    </source>
</reference>
<gene>
    <name evidence="2" type="ORF">LtaPh_0408000</name>
</gene>
<name>A0A640KDV1_LEITA</name>
<feature type="compositionally biased region" description="Low complexity" evidence="1">
    <location>
        <begin position="653"/>
        <end position="664"/>
    </location>
</feature>
<organism evidence="2 3">
    <name type="scientific">Leishmania tarentolae</name>
    <name type="common">Sauroleishmania tarentolae</name>
    <dbReference type="NCBI Taxonomy" id="5689"/>
    <lineage>
        <taxon>Eukaryota</taxon>
        <taxon>Discoba</taxon>
        <taxon>Euglenozoa</taxon>
        <taxon>Kinetoplastea</taxon>
        <taxon>Metakinetoplastina</taxon>
        <taxon>Trypanosomatida</taxon>
        <taxon>Trypanosomatidae</taxon>
        <taxon>Leishmaniinae</taxon>
        <taxon>Leishmania</taxon>
        <taxon>lizard Leishmania</taxon>
    </lineage>
</organism>
<feature type="compositionally biased region" description="Basic and acidic residues" evidence="1">
    <location>
        <begin position="223"/>
        <end position="237"/>
    </location>
</feature>
<feature type="region of interest" description="Disordered" evidence="1">
    <location>
        <begin position="1024"/>
        <end position="1043"/>
    </location>
</feature>
<dbReference type="OrthoDB" id="267837at2759"/>
<proteinExistence type="predicted"/>
<dbReference type="EMBL" id="BLBS01000004">
    <property type="protein sequence ID" value="GET85689.1"/>
    <property type="molecule type" value="Genomic_DNA"/>
</dbReference>
<feature type="compositionally biased region" description="Basic and acidic residues" evidence="1">
    <location>
        <begin position="1093"/>
        <end position="1105"/>
    </location>
</feature>
<feature type="region of interest" description="Disordered" evidence="1">
    <location>
        <begin position="1186"/>
        <end position="1205"/>
    </location>
</feature>
<evidence type="ECO:0000256" key="1">
    <source>
        <dbReference type="SAM" id="MobiDB-lite"/>
    </source>
</evidence>
<sequence length="1344" mass="141687">MNHAPPDQAHAPTSGVDPSHASRHRTHRRSSGVGCDSDGESSGNHTRSSRHHHHHHHHHHRHHRPDDSEHSPRRHTHRSHRRTDRAQVNETTVISSESNVIDSSVTERQGLQAQEPPPPLPDSEMPSSCISTGSARLPPRRRQRPSLPETNAAPQKSFASAETSTTIPNEGAAALPATNSTAINGQRSAERPAAAAAVADAPKTAAATALPPSGRKSWSSRTLSEKPSVEDSGKAANDDTPAQKPSAHQHSPPPPETVTVSPSSVAASMAMRSWQQCTDPGTESLPSSPISSILRWGRSAAPSVPPPSPPLLASASPPVHARDAEYELSHMSSTLKRTSKALIGCCTGDDAVEESMSPKHYQSADASSMDVPGMAEAAVATRQSPSMLSRTLSAVVGNGCRSNTGVRPDAGEARGGTGIVASSMNQRLLKMHPLSKESRSCSHFERDALPPPTAFLSSTRVPSATVAMSSHSSTADIAVTPKQVRGSAAPRSFSGPCGGALPSQRRDYQGSVTSRATTSCEPFHFNTDRRSAVRRSLSPCCTPPGLLAKVPAHERKRLLNLPHHLSTAPGTSRLDMNFEQDVKELYKQTHLADPLLLNRPGKRQFYIPQQADLFGMYPEPPMTTDEDGNEVVKYLAPVPIQAQSFVPSQEWTSSQQSSIAPPSSVQHGKTTGADASGGGDSSGERTVVRPGSGLASFVVGYGEEMTAKGSGRLTQPRGRIVSDITAPYRRNMAANTGRTGHSQRESLMVNCLLPSSGAETPRPTSARSLSPAMMAVDESQALTPFTIMRPTPSSEPSNSIQISGSEYGFAHVATAGMTPAAAPLQGQPQPCLRDEASFSEDKAYNRDAQPSAIMVPLKALLTLSAEVVPQTPPGGGAGSSSSRRSDGIPVPVKPVAVPQPTRVNASTAMKLDEGPARTSEAATMLKFAGTPRRIGAGGAGAAEKVLAPSLVSAGVSLPNGTATGTSVCNSSSAVVSAVAAAEPGEPMKAPKDPQRSTGIRRPTSPQPQVEQRQRGGCEAVAVAAPPSTAPTSQTAASSATDKSTHSLTLSMAASSITVDPSLETPIPTARRHADPMPVPMSPMSKSSCPSQRTRPERVPPKKETRPATPAATPPAPARVVRSEPDKPSAEREGCVSALERYRRRKAAMLKDEGMLRMQQGSRCLEPGATVEAVTEAFATTVAQDGTLTHAPPGGKPASTPSIGTSSLSTYASRAAAAGHRRSYRKASPVFDRGTQTEPIFVLDGLPDRPLQHLPQQLRMNPRLVQMQLQGQPLLILNAGGCSASAFTTTSTPQMSLSPPPHTAGSRIPSLTSHERPPGLSPTRQRRSHLVNDSRAVRDALWWTA</sequence>
<feature type="compositionally biased region" description="Basic residues" evidence="1">
    <location>
        <begin position="72"/>
        <end position="83"/>
    </location>
</feature>
<feature type="region of interest" description="Disordered" evidence="1">
    <location>
        <begin position="869"/>
        <end position="896"/>
    </location>
</feature>
<feature type="compositionally biased region" description="Polar residues" evidence="1">
    <location>
        <begin position="86"/>
        <end position="112"/>
    </location>
</feature>
<feature type="compositionally biased region" description="Basic residues" evidence="1">
    <location>
        <begin position="47"/>
        <end position="63"/>
    </location>
</feature>
<feature type="compositionally biased region" description="Polar residues" evidence="1">
    <location>
        <begin position="152"/>
        <end position="168"/>
    </location>
</feature>
<evidence type="ECO:0000313" key="2">
    <source>
        <dbReference type="EMBL" id="GET85689.1"/>
    </source>
</evidence>
<feature type="compositionally biased region" description="Low complexity" evidence="1">
    <location>
        <begin position="1024"/>
        <end position="1040"/>
    </location>
</feature>
<feature type="region of interest" description="Disordered" evidence="1">
    <location>
        <begin position="979"/>
        <end position="1017"/>
    </location>
</feature>